<dbReference type="InterPro" id="IPR023845">
    <property type="entry name" value="DUF3817_TM"/>
</dbReference>
<keyword evidence="2" id="KW-1003">Cell membrane</keyword>
<dbReference type="Pfam" id="PF12823">
    <property type="entry name" value="DUF3817"/>
    <property type="match status" value="1"/>
</dbReference>
<evidence type="ECO:0000313" key="9">
    <source>
        <dbReference type="Proteomes" id="UP000186373"/>
    </source>
</evidence>
<evidence type="ECO:0000256" key="6">
    <source>
        <dbReference type="SAM" id="Phobius"/>
    </source>
</evidence>
<keyword evidence="4 6" id="KW-1133">Transmembrane helix</keyword>
<feature type="transmembrane region" description="Helical" evidence="6">
    <location>
        <begin position="20"/>
        <end position="41"/>
    </location>
</feature>
<dbReference type="EMBL" id="FTNY01000003">
    <property type="protein sequence ID" value="SIS35059.1"/>
    <property type="molecule type" value="Genomic_DNA"/>
</dbReference>
<organism evidence="8 9">
    <name type="scientific">Chryseobacterium shigense</name>
    <dbReference type="NCBI Taxonomy" id="297244"/>
    <lineage>
        <taxon>Bacteria</taxon>
        <taxon>Pseudomonadati</taxon>
        <taxon>Bacteroidota</taxon>
        <taxon>Flavobacteriia</taxon>
        <taxon>Flavobacteriales</taxon>
        <taxon>Weeksellaceae</taxon>
        <taxon>Chryseobacterium group</taxon>
        <taxon>Chryseobacterium</taxon>
    </lineage>
</organism>
<evidence type="ECO:0000313" key="8">
    <source>
        <dbReference type="EMBL" id="SIS35059.1"/>
    </source>
</evidence>
<comment type="subcellular location">
    <subcellularLocation>
        <location evidence="1">Cell membrane</location>
        <topology evidence="1">Multi-pass membrane protein</topology>
    </subcellularLocation>
</comment>
<dbReference type="Proteomes" id="UP000186373">
    <property type="component" value="Unassembled WGS sequence"/>
</dbReference>
<feature type="transmembrane region" description="Helical" evidence="6">
    <location>
        <begin position="86"/>
        <end position="102"/>
    </location>
</feature>
<feature type="transmembrane region" description="Helical" evidence="6">
    <location>
        <begin position="48"/>
        <end position="71"/>
    </location>
</feature>
<name>A0A1N7IDA5_9FLAO</name>
<keyword evidence="5 6" id="KW-0472">Membrane</keyword>
<dbReference type="AlphaFoldDB" id="A0A1N7IDA5"/>
<accession>A0A1N7IDA5</accession>
<dbReference type="NCBIfam" id="TIGR03954">
    <property type="entry name" value="integ_memb_HG"/>
    <property type="match status" value="1"/>
</dbReference>
<evidence type="ECO:0000259" key="7">
    <source>
        <dbReference type="Pfam" id="PF12823"/>
    </source>
</evidence>
<feature type="domain" description="DUF3817" evidence="7">
    <location>
        <begin position="17"/>
        <end position="107"/>
    </location>
</feature>
<reference evidence="9" key="1">
    <citation type="submission" date="2017-01" db="EMBL/GenBank/DDBJ databases">
        <authorList>
            <person name="Varghese N."/>
            <person name="Submissions S."/>
        </authorList>
    </citation>
    <scope>NUCLEOTIDE SEQUENCE [LARGE SCALE GENOMIC DNA]</scope>
    <source>
        <strain evidence="9">DSM 17126</strain>
    </source>
</reference>
<protein>
    <submittedName>
        <fullName evidence="8">Integral membrane protein</fullName>
    </submittedName>
</protein>
<dbReference type="OrthoDB" id="1272288at2"/>
<evidence type="ECO:0000256" key="3">
    <source>
        <dbReference type="ARBA" id="ARBA00022692"/>
    </source>
</evidence>
<sequence length="113" mass="13532">MEFLEKFFSKYPEEKIIKWFKQICLAEAISWFFLFTAMTWIRIDPEGVFPIVYISTIGSIHGFFFTLYLLFLPSIRKIYTWDDEDSVFALISAFFPFATIWIDKSLAKKDREQ</sequence>
<gene>
    <name evidence="8" type="ORF">SAMN05421639_103162</name>
</gene>
<evidence type="ECO:0000256" key="1">
    <source>
        <dbReference type="ARBA" id="ARBA00004651"/>
    </source>
</evidence>
<evidence type="ECO:0000256" key="4">
    <source>
        <dbReference type="ARBA" id="ARBA00022989"/>
    </source>
</evidence>
<dbReference type="RefSeq" id="WP_076506999.1">
    <property type="nucleotide sequence ID" value="NZ_FTNY01000003.1"/>
</dbReference>
<keyword evidence="3 6" id="KW-0812">Transmembrane</keyword>
<proteinExistence type="predicted"/>
<evidence type="ECO:0000256" key="2">
    <source>
        <dbReference type="ARBA" id="ARBA00022475"/>
    </source>
</evidence>
<evidence type="ECO:0000256" key="5">
    <source>
        <dbReference type="ARBA" id="ARBA00023136"/>
    </source>
</evidence>
<dbReference type="GO" id="GO:0005886">
    <property type="term" value="C:plasma membrane"/>
    <property type="evidence" value="ECO:0007669"/>
    <property type="project" value="UniProtKB-SubCell"/>
</dbReference>
<keyword evidence="9" id="KW-1185">Reference proteome</keyword>